<evidence type="ECO:0000313" key="3">
    <source>
        <dbReference type="EMBL" id="KAF6153922.1"/>
    </source>
</evidence>
<accession>A0A7J7MGH3</accession>
<evidence type="ECO:0008006" key="5">
    <source>
        <dbReference type="Google" id="ProtNLM"/>
    </source>
</evidence>
<dbReference type="PROSITE" id="PS51375">
    <property type="entry name" value="PPR"/>
    <property type="match status" value="2"/>
</dbReference>
<feature type="repeat" description="PPR" evidence="2">
    <location>
        <begin position="174"/>
        <end position="209"/>
    </location>
</feature>
<comment type="caution">
    <text evidence="3">The sequence shown here is derived from an EMBL/GenBank/DDBJ whole genome shotgun (WGS) entry which is preliminary data.</text>
</comment>
<feature type="repeat" description="PPR" evidence="2">
    <location>
        <begin position="22"/>
        <end position="56"/>
    </location>
</feature>
<dbReference type="OrthoDB" id="185373at2759"/>
<gene>
    <name evidence="3" type="ORF">GIB67_023699</name>
</gene>
<dbReference type="PANTHER" id="PTHR47926">
    <property type="entry name" value="PENTATRICOPEPTIDE REPEAT-CONTAINING PROTEIN"/>
    <property type="match status" value="1"/>
</dbReference>
<dbReference type="InterPro" id="IPR046848">
    <property type="entry name" value="E_motif"/>
</dbReference>
<protein>
    <recommendedName>
        <fullName evidence="5">Pentatricopeptide repeat-containing protein</fullName>
    </recommendedName>
</protein>
<keyword evidence="4" id="KW-1185">Reference proteome</keyword>
<dbReference type="InterPro" id="IPR011990">
    <property type="entry name" value="TPR-like_helical_dom_sf"/>
</dbReference>
<dbReference type="EMBL" id="JACGCM010001549">
    <property type="protein sequence ID" value="KAF6153922.1"/>
    <property type="molecule type" value="Genomic_DNA"/>
</dbReference>
<evidence type="ECO:0000256" key="2">
    <source>
        <dbReference type="PROSITE-ProRule" id="PRU00708"/>
    </source>
</evidence>
<name>A0A7J7MGH3_9MAGN</name>
<dbReference type="PANTHER" id="PTHR47926:SF487">
    <property type="entry name" value="REPEAT (TPR)-LIKE SUPERFAMILY PROTEIN, PUTATIVE-RELATED"/>
    <property type="match status" value="1"/>
</dbReference>
<dbReference type="Proteomes" id="UP000541444">
    <property type="component" value="Unassembled WGS sequence"/>
</dbReference>
<dbReference type="Pfam" id="PF01535">
    <property type="entry name" value="PPR"/>
    <property type="match status" value="1"/>
</dbReference>
<dbReference type="NCBIfam" id="TIGR00756">
    <property type="entry name" value="PPR"/>
    <property type="match status" value="3"/>
</dbReference>
<dbReference type="Gene3D" id="1.25.40.10">
    <property type="entry name" value="Tetratricopeptide repeat domain"/>
    <property type="match status" value="4"/>
</dbReference>
<dbReference type="InterPro" id="IPR046960">
    <property type="entry name" value="PPR_At4g14850-like_plant"/>
</dbReference>
<sequence>MYSKYGRVVKERNVFDRMTEKDLVAWNSMVSGYAQLGFAREALGLVEEMKINGEIPNLLTWNSLIVGFALIAGFAQVGDEVMVLDMFRMMWDNGVQPDVYSLTLVISGSVQNIRNNQAFDMFKRSTCLSIQHGYALVSGIEEDVFVSSVVIDMYLKCGAIFEYEILFKKMSTINTVTWYSLIFGYANHGYSIKAIELFNDMTEKKGCRAGELVEAYELIKNMPIKPDLFVWGTLFRECRNHGNVELAEITAKHASELEPRSVKSSLLMSSLYADNGNWGDAERLKKVKKKKRIRRNVGCSWIGITT</sequence>
<evidence type="ECO:0000313" key="4">
    <source>
        <dbReference type="Proteomes" id="UP000541444"/>
    </source>
</evidence>
<dbReference type="AlphaFoldDB" id="A0A7J7MGH3"/>
<keyword evidence="1" id="KW-0677">Repeat</keyword>
<dbReference type="Pfam" id="PF20431">
    <property type="entry name" value="E_motif"/>
    <property type="match status" value="1"/>
</dbReference>
<dbReference type="GO" id="GO:0003723">
    <property type="term" value="F:RNA binding"/>
    <property type="evidence" value="ECO:0007669"/>
    <property type="project" value="InterPro"/>
</dbReference>
<organism evidence="3 4">
    <name type="scientific">Kingdonia uniflora</name>
    <dbReference type="NCBI Taxonomy" id="39325"/>
    <lineage>
        <taxon>Eukaryota</taxon>
        <taxon>Viridiplantae</taxon>
        <taxon>Streptophyta</taxon>
        <taxon>Embryophyta</taxon>
        <taxon>Tracheophyta</taxon>
        <taxon>Spermatophyta</taxon>
        <taxon>Magnoliopsida</taxon>
        <taxon>Ranunculales</taxon>
        <taxon>Circaeasteraceae</taxon>
        <taxon>Kingdonia</taxon>
    </lineage>
</organism>
<proteinExistence type="predicted"/>
<dbReference type="Pfam" id="PF13041">
    <property type="entry name" value="PPR_2"/>
    <property type="match status" value="1"/>
</dbReference>
<reference evidence="3 4" key="1">
    <citation type="journal article" date="2020" name="IScience">
        <title>Genome Sequencing of the Endangered Kingdonia uniflora (Circaeasteraceae, Ranunculales) Reveals Potential Mechanisms of Evolutionary Specialization.</title>
        <authorList>
            <person name="Sun Y."/>
            <person name="Deng T."/>
            <person name="Zhang A."/>
            <person name="Moore M.J."/>
            <person name="Landis J.B."/>
            <person name="Lin N."/>
            <person name="Zhang H."/>
            <person name="Zhang X."/>
            <person name="Huang J."/>
            <person name="Zhang X."/>
            <person name="Sun H."/>
            <person name="Wang H."/>
        </authorList>
    </citation>
    <scope>NUCLEOTIDE SEQUENCE [LARGE SCALE GENOMIC DNA]</scope>
    <source>
        <strain evidence="3">TB1705</strain>
        <tissue evidence="3">Leaf</tissue>
    </source>
</reference>
<evidence type="ECO:0000256" key="1">
    <source>
        <dbReference type="ARBA" id="ARBA00022737"/>
    </source>
</evidence>
<dbReference type="GO" id="GO:0009451">
    <property type="term" value="P:RNA modification"/>
    <property type="evidence" value="ECO:0007669"/>
    <property type="project" value="InterPro"/>
</dbReference>
<dbReference type="InterPro" id="IPR002885">
    <property type="entry name" value="PPR_rpt"/>
</dbReference>